<reference evidence="1 2" key="1">
    <citation type="submission" date="2019-04" db="EMBL/GenBank/DDBJ databases">
        <title>Aspergillus burnettii sp. nov., novel species from soil in southeast Queensland.</title>
        <authorList>
            <person name="Gilchrist C.L.M."/>
            <person name="Pitt J.I."/>
            <person name="Lange L."/>
            <person name="Lacey H.J."/>
            <person name="Vuong D."/>
            <person name="Midgley D.J."/>
            <person name="Greenfield P."/>
            <person name="Bradbury M."/>
            <person name="Lacey E."/>
            <person name="Busk P.K."/>
            <person name="Pilgaard B."/>
            <person name="Chooi Y.H."/>
            <person name="Piggott A.M."/>
        </authorList>
    </citation>
    <scope>NUCLEOTIDE SEQUENCE [LARGE SCALE GENOMIC DNA]</scope>
    <source>
        <strain evidence="1 2">FRR 5400</strain>
    </source>
</reference>
<dbReference type="EMBL" id="SPNV01000282">
    <property type="protein sequence ID" value="KAF5857005.1"/>
    <property type="molecule type" value="Genomic_DNA"/>
</dbReference>
<keyword evidence="2" id="KW-1185">Reference proteome</keyword>
<organism evidence="1 2">
    <name type="scientific">Petromyces alliaceus</name>
    <name type="common">Aspergillus alliaceus</name>
    <dbReference type="NCBI Taxonomy" id="209559"/>
    <lineage>
        <taxon>Eukaryota</taxon>
        <taxon>Fungi</taxon>
        <taxon>Dikarya</taxon>
        <taxon>Ascomycota</taxon>
        <taxon>Pezizomycotina</taxon>
        <taxon>Eurotiomycetes</taxon>
        <taxon>Eurotiomycetidae</taxon>
        <taxon>Eurotiales</taxon>
        <taxon>Aspergillaceae</taxon>
        <taxon>Aspergillus</taxon>
        <taxon>Aspergillus subgen. Circumdati</taxon>
    </lineage>
</organism>
<protein>
    <submittedName>
        <fullName evidence="1">Uncharacterized protein</fullName>
    </submittedName>
</protein>
<dbReference type="AlphaFoldDB" id="A0A8H5ZXR1"/>
<evidence type="ECO:0000313" key="1">
    <source>
        <dbReference type="EMBL" id="KAF5857005.1"/>
    </source>
</evidence>
<proteinExistence type="predicted"/>
<sequence>MFFCSIISKVLYKDLQRRKVEEVPEGLSRATIRNSFHSHDLKIRSLYTWSRIMDSSSVGLNSTKSSSLNPKSNDTIAFTLTSLKDGIGAVIEVGLRLEIVSLDDSGSVGGRR</sequence>
<comment type="caution">
    <text evidence="1">The sequence shown here is derived from an EMBL/GenBank/DDBJ whole genome shotgun (WGS) entry which is preliminary data.</text>
</comment>
<dbReference type="Proteomes" id="UP000541154">
    <property type="component" value="Unassembled WGS sequence"/>
</dbReference>
<name>A0A8H5ZXR1_PETAA</name>
<evidence type="ECO:0000313" key="2">
    <source>
        <dbReference type="Proteomes" id="UP000541154"/>
    </source>
</evidence>
<accession>A0A8H5ZXR1</accession>
<gene>
    <name evidence="1" type="ORF">ETB97_006432</name>
</gene>